<dbReference type="Gene3D" id="3.90.176.10">
    <property type="entry name" value="Toxin ADP-ribosyltransferase, Chain A, domain 1"/>
    <property type="match status" value="1"/>
</dbReference>
<dbReference type="PROSITE" id="PS51996">
    <property type="entry name" value="TR_MART"/>
    <property type="match status" value="1"/>
</dbReference>
<protein>
    <recommendedName>
        <fullName evidence="2">ADP ribosyltransferase domain-containing protein</fullName>
    </recommendedName>
</protein>
<dbReference type="RefSeq" id="WP_016110430.1">
    <property type="nucleotide sequence ID" value="NZ_KB976175.1"/>
</dbReference>
<comment type="caution">
    <text evidence="3">The sequence shown here is derived from an EMBL/GenBank/DDBJ whole genome shotgun (WGS) entry which is preliminary data.</text>
</comment>
<evidence type="ECO:0000259" key="2">
    <source>
        <dbReference type="Pfam" id="PF03496"/>
    </source>
</evidence>
<accession>A0A9W5PJS4</accession>
<dbReference type="Pfam" id="PF03496">
    <property type="entry name" value="ADPrib_exo_Tox"/>
    <property type="match status" value="1"/>
</dbReference>
<dbReference type="GO" id="GO:0005576">
    <property type="term" value="C:extracellular region"/>
    <property type="evidence" value="ECO:0007669"/>
    <property type="project" value="InterPro"/>
</dbReference>
<dbReference type="Proteomes" id="UP000014018">
    <property type="component" value="Unassembled WGS sequence"/>
</dbReference>
<dbReference type="AlphaFoldDB" id="A0A9W5PJS4"/>
<gene>
    <name evidence="3" type="ORF">IIU_06733</name>
</gene>
<dbReference type="SUPFAM" id="SSF56399">
    <property type="entry name" value="ADP-ribosylation"/>
    <property type="match status" value="1"/>
</dbReference>
<dbReference type="EMBL" id="AHFB01000171">
    <property type="protein sequence ID" value="EOO24391.1"/>
    <property type="molecule type" value="Genomic_DNA"/>
</dbReference>
<feature type="coiled-coil region" evidence="1">
    <location>
        <begin position="69"/>
        <end position="96"/>
    </location>
</feature>
<sequence>MKLVNMYKMLATTAILSQTIVAPILSHADTSVTKSEIQTMKKSNDTDNKFGKLDLINFISDSEVEDYGNKSKEEAKKGIEGKLKEQEKKLSSKENSVIKDFITKDNKSMNEYLLKTDGKGTDPDRQKEIDRLDGILSKLRTDNTIKVYQSSHDVTEEQATNLKGKIQANPSYGLTSLTSDFY</sequence>
<reference evidence="3 4" key="1">
    <citation type="submission" date="2012-12" db="EMBL/GenBank/DDBJ databases">
        <title>The Genome Sequence of Bacillus cereus VD133.</title>
        <authorList>
            <consortium name="The Broad Institute Genome Sequencing Platform"/>
            <consortium name="The Broad Institute Genome Sequencing Center for Infectious Disease"/>
            <person name="Feldgarden M."/>
            <person name="Van der Auwera G.A."/>
            <person name="Mahillon J."/>
            <person name="Duprez V."/>
            <person name="Timmery S."/>
            <person name="Mattelet C."/>
            <person name="Dierick K."/>
            <person name="Sun M."/>
            <person name="Yu Z."/>
            <person name="Zhu L."/>
            <person name="Hu X."/>
            <person name="Shank E.B."/>
            <person name="Swiecicka I."/>
            <person name="Hansen B.M."/>
            <person name="Andrup L."/>
            <person name="Walker B."/>
            <person name="Young S.K."/>
            <person name="Zeng Q."/>
            <person name="Gargeya S."/>
            <person name="Fitzgerald M."/>
            <person name="Haas B."/>
            <person name="Abouelleil A."/>
            <person name="Alvarado L."/>
            <person name="Arachchi H.M."/>
            <person name="Berlin A.M."/>
            <person name="Chapman S.B."/>
            <person name="Dewar J."/>
            <person name="Goldberg J."/>
            <person name="Griggs A."/>
            <person name="Gujja S."/>
            <person name="Hansen M."/>
            <person name="Howarth C."/>
            <person name="Imamovic A."/>
            <person name="Larimer J."/>
            <person name="McCowan C."/>
            <person name="Murphy C."/>
            <person name="Neiman D."/>
            <person name="Pearson M."/>
            <person name="Priest M."/>
            <person name="Roberts A."/>
            <person name="Saif S."/>
            <person name="Shea T."/>
            <person name="Sisk P."/>
            <person name="Sykes S."/>
            <person name="Wortman J."/>
            <person name="Nusbaum C."/>
            <person name="Birren B."/>
        </authorList>
    </citation>
    <scope>NUCLEOTIDE SEQUENCE [LARGE SCALE GENOMIC DNA]</scope>
    <source>
        <strain evidence="3 4">VD133</strain>
    </source>
</reference>
<evidence type="ECO:0000256" key="1">
    <source>
        <dbReference type="SAM" id="Coils"/>
    </source>
</evidence>
<keyword evidence="1" id="KW-0175">Coiled coil</keyword>
<proteinExistence type="predicted"/>
<name>A0A9W5PJS4_BACCE</name>
<evidence type="ECO:0000313" key="4">
    <source>
        <dbReference type="Proteomes" id="UP000014018"/>
    </source>
</evidence>
<dbReference type="InterPro" id="IPR003540">
    <property type="entry name" value="ADP-ribosyltransferase"/>
</dbReference>
<organism evidence="3 4">
    <name type="scientific">Bacillus cereus VD133</name>
    <dbReference type="NCBI Taxonomy" id="1053233"/>
    <lineage>
        <taxon>Bacteria</taxon>
        <taxon>Bacillati</taxon>
        <taxon>Bacillota</taxon>
        <taxon>Bacilli</taxon>
        <taxon>Bacillales</taxon>
        <taxon>Bacillaceae</taxon>
        <taxon>Bacillus</taxon>
        <taxon>Bacillus cereus group</taxon>
    </lineage>
</organism>
<feature type="domain" description="ADP ribosyltransferase" evidence="2">
    <location>
        <begin position="82"/>
        <end position="177"/>
    </location>
</feature>
<evidence type="ECO:0000313" key="3">
    <source>
        <dbReference type="EMBL" id="EOO24391.1"/>
    </source>
</evidence>